<dbReference type="InterPro" id="IPR051207">
    <property type="entry name" value="ComplexI_NDUFA9_subunit"/>
</dbReference>
<dbReference type="PANTHER" id="PTHR12126">
    <property type="entry name" value="NADH-UBIQUINONE OXIDOREDUCTASE 39 KDA SUBUNIT-RELATED"/>
    <property type="match status" value="1"/>
</dbReference>
<dbReference type="PANTHER" id="PTHR12126:SF11">
    <property type="entry name" value="NADH DEHYDROGENASE [UBIQUINONE] 1 ALPHA SUBCOMPLEX SUBUNIT 9, MITOCHONDRIAL"/>
    <property type="match status" value="1"/>
</dbReference>
<dbReference type="Proteomes" id="UP000480275">
    <property type="component" value="Unassembled WGS sequence"/>
</dbReference>
<accession>A0A6L5JWU3</accession>
<gene>
    <name evidence="2" type="ORF">GHK24_08560</name>
</gene>
<dbReference type="CDD" id="cd05271">
    <property type="entry name" value="NDUFA9_like_SDR_a"/>
    <property type="match status" value="1"/>
</dbReference>
<dbReference type="InterPro" id="IPR001509">
    <property type="entry name" value="Epimerase_deHydtase"/>
</dbReference>
<dbReference type="EMBL" id="WIXJ01000005">
    <property type="protein sequence ID" value="MQY51825.1"/>
    <property type="molecule type" value="Genomic_DNA"/>
</dbReference>
<dbReference type="AlphaFoldDB" id="A0A6L5JWU3"/>
<protein>
    <submittedName>
        <fullName evidence="2">NAD(P)H-binding protein</fullName>
    </submittedName>
</protein>
<feature type="domain" description="NAD-dependent epimerase/dehydratase" evidence="1">
    <location>
        <begin position="6"/>
        <end position="214"/>
    </location>
</feature>
<dbReference type="SUPFAM" id="SSF51735">
    <property type="entry name" value="NAD(P)-binding Rossmann-fold domains"/>
    <property type="match status" value="1"/>
</dbReference>
<evidence type="ECO:0000259" key="1">
    <source>
        <dbReference type="Pfam" id="PF01370"/>
    </source>
</evidence>
<organism evidence="2 3">
    <name type="scientific">Rhodocyclus tenuis</name>
    <name type="common">Rhodospirillum tenue</name>
    <dbReference type="NCBI Taxonomy" id="1066"/>
    <lineage>
        <taxon>Bacteria</taxon>
        <taxon>Pseudomonadati</taxon>
        <taxon>Pseudomonadota</taxon>
        <taxon>Betaproteobacteria</taxon>
        <taxon>Rhodocyclales</taxon>
        <taxon>Rhodocyclaceae</taxon>
        <taxon>Rhodocyclus</taxon>
    </lineage>
</organism>
<dbReference type="GO" id="GO:0044877">
    <property type="term" value="F:protein-containing complex binding"/>
    <property type="evidence" value="ECO:0007669"/>
    <property type="project" value="TreeGrafter"/>
</dbReference>
<evidence type="ECO:0000313" key="2">
    <source>
        <dbReference type="EMBL" id="MQY51825.1"/>
    </source>
</evidence>
<evidence type="ECO:0000313" key="3">
    <source>
        <dbReference type="Proteomes" id="UP000480275"/>
    </source>
</evidence>
<dbReference type="Pfam" id="PF01370">
    <property type="entry name" value="Epimerase"/>
    <property type="match status" value="1"/>
</dbReference>
<dbReference type="InterPro" id="IPR036291">
    <property type="entry name" value="NAD(P)-bd_dom_sf"/>
</dbReference>
<proteinExistence type="predicted"/>
<sequence length="318" mass="34728">MASNNVLLIGGSGFVGGWIANRLTEQGVRVRIPTRRHEHARRLTLLPTIETVVTDVFNPLALRELMRGQDAVINLVGILHDRDSRSPYGSGFARAHVELPQRIVTAMQESGVRRLVHMSALGTASDAPSEYLRSKAAGEAAAFAAEGIDVTAFRPSVIFGGGDAFLTLFARFLRLAPVFPLAGARARFQPVYAGDVAWAFCDCLDRNDTIGQRYDLAGPGIYTLRQLVEYTGEISGHPRPVIELPDAIAALQANLLKWLPNPPMTPDNLRSMQVDNVSDGTHDYPDWRPTPLEAVAPGYLSAQTPKGRLDDLRLRAGR</sequence>
<dbReference type="OrthoDB" id="5292533at2"/>
<reference evidence="2 3" key="1">
    <citation type="submission" date="2019-10" db="EMBL/GenBank/DDBJ databases">
        <title>Whole-genome sequence of the purple nonsulfur photosynthetic bacterium Rhodocyclus tenuis.</title>
        <authorList>
            <person name="Kyndt J.A."/>
            <person name="Meyer T.E."/>
        </authorList>
    </citation>
    <scope>NUCLEOTIDE SEQUENCE [LARGE SCALE GENOMIC DNA]</scope>
    <source>
        <strain evidence="2 3">DSM 110</strain>
    </source>
</reference>
<dbReference type="Gene3D" id="3.40.50.720">
    <property type="entry name" value="NAD(P)-binding Rossmann-like Domain"/>
    <property type="match status" value="1"/>
</dbReference>
<name>A0A6L5JWU3_RHOTE</name>
<comment type="caution">
    <text evidence="2">The sequence shown here is derived from an EMBL/GenBank/DDBJ whole genome shotgun (WGS) entry which is preliminary data.</text>
</comment>